<dbReference type="CDD" id="cd01169">
    <property type="entry name" value="HMPP_kinase"/>
    <property type="match status" value="1"/>
</dbReference>
<dbReference type="Proteomes" id="UP000001062">
    <property type="component" value="Chromosome"/>
</dbReference>
<comment type="catalytic activity">
    <reaction evidence="13">
        <text>2-[(2R,5Z)-2-carboxy-4-methylthiazol-5(2H)-ylidene]ethyl phosphate + 4-amino-2-methyl-5-(diphosphooxymethyl)pyrimidine + 2 H(+) = thiamine phosphate + CO2 + diphosphate</text>
        <dbReference type="Rhea" id="RHEA:47844"/>
        <dbReference type="ChEBI" id="CHEBI:15378"/>
        <dbReference type="ChEBI" id="CHEBI:16526"/>
        <dbReference type="ChEBI" id="CHEBI:33019"/>
        <dbReference type="ChEBI" id="CHEBI:37575"/>
        <dbReference type="ChEBI" id="CHEBI:57841"/>
        <dbReference type="ChEBI" id="CHEBI:62899"/>
        <dbReference type="EC" id="2.5.1.3"/>
    </reaction>
</comment>
<comment type="cofactor">
    <cofactor evidence="1">
        <name>Mg(2+)</name>
        <dbReference type="ChEBI" id="CHEBI:18420"/>
    </cofactor>
</comment>
<dbReference type="InterPro" id="IPR022998">
    <property type="entry name" value="ThiamineP_synth_TenI"/>
</dbReference>
<dbReference type="AlphaFoldDB" id="F2K276"/>
<comment type="catalytic activity">
    <reaction evidence="11">
        <text>4-methyl-5-(2-phosphooxyethyl)-thiazole + 4-amino-2-methyl-5-(diphosphooxymethyl)pyrimidine + H(+) = thiamine phosphate + diphosphate</text>
        <dbReference type="Rhea" id="RHEA:22328"/>
        <dbReference type="ChEBI" id="CHEBI:15378"/>
        <dbReference type="ChEBI" id="CHEBI:33019"/>
        <dbReference type="ChEBI" id="CHEBI:37575"/>
        <dbReference type="ChEBI" id="CHEBI:57841"/>
        <dbReference type="ChEBI" id="CHEBI:58296"/>
        <dbReference type="EC" id="2.5.1.3"/>
    </reaction>
</comment>
<organism evidence="17 18">
    <name type="scientific">Marinomonas mediterranea (strain ATCC 700492 / JCM 21426 / NBRC 103028 / MMB-1)</name>
    <dbReference type="NCBI Taxonomy" id="717774"/>
    <lineage>
        <taxon>Bacteria</taxon>
        <taxon>Pseudomonadati</taxon>
        <taxon>Pseudomonadota</taxon>
        <taxon>Gammaproteobacteria</taxon>
        <taxon>Oceanospirillales</taxon>
        <taxon>Oceanospirillaceae</taxon>
        <taxon>Marinomonas</taxon>
    </lineage>
</organism>
<dbReference type="UniPathway" id="UPA00060">
    <property type="reaction ID" value="UER00138"/>
</dbReference>
<dbReference type="GO" id="GO:0005524">
    <property type="term" value="F:ATP binding"/>
    <property type="evidence" value="ECO:0007669"/>
    <property type="project" value="UniProtKB-KW"/>
</dbReference>
<sequence length="540" mass="58446">MKNVEKEKAGGVAVSASRMPVVWCVGGSDSSAHAGLQADLRTGQDLGCHVQTIVTSVTAQNSKQVDLVEPVSLEVFNQQWITLLDDVIPDAIKVSLLPTENLISECGHWLRAVREKFPTVPVIFDPVMAASTNKGNQLQESGVVGALLREIFPNVTLVTPNLHEAEVLLGNTVNSTSPSELYARVSPWLKDFNTQWFVKGGHDKTQDVSCDWLLSNEQQAIGFSAPRLTAHNDRGTGCTLSTAIASFMAHGYELLDALTLAKAYISEALSLGVEIGAGAGPLGPPSWPSTLSYFPTICSSVSSLKTRVAMEDEFALVQTSKMSLYPVLDSIEWLERTLKQGVKTAQLRIKNPNDPDLDEHIRQAIALGRAYDAQVFINDYWEKAIEYGAFGVHLGQEDLEIADLQQIKEAGLRLGISTHGYFEIAKVLSIKPSYVALGHIFPTQTKDMPSSPQGTKRLKRYVALLKGHYSTVAIGGISESRVAAVKQTGVDSIALVTAITLSPEPELAIKRILLACKKPSDHESTSSTASVIDSAKQEEG</sequence>
<name>F2K276_MARM1</name>
<dbReference type="GO" id="GO:0009229">
    <property type="term" value="P:thiamine diphosphate biosynthetic process"/>
    <property type="evidence" value="ECO:0007669"/>
    <property type="project" value="UniProtKB-UniPathway"/>
</dbReference>
<dbReference type="GO" id="GO:0046872">
    <property type="term" value="F:metal ion binding"/>
    <property type="evidence" value="ECO:0007669"/>
    <property type="project" value="UniProtKB-KW"/>
</dbReference>
<feature type="region of interest" description="Disordered" evidence="14">
    <location>
        <begin position="520"/>
        <end position="540"/>
    </location>
</feature>
<dbReference type="Pfam" id="PF02581">
    <property type="entry name" value="TMP-TENI"/>
    <property type="match status" value="1"/>
</dbReference>
<evidence type="ECO:0000313" key="18">
    <source>
        <dbReference type="Proteomes" id="UP000001062"/>
    </source>
</evidence>
<dbReference type="InterPro" id="IPR029056">
    <property type="entry name" value="Ribokinase-like"/>
</dbReference>
<evidence type="ECO:0000256" key="12">
    <source>
        <dbReference type="ARBA" id="ARBA00047851"/>
    </source>
</evidence>
<gene>
    <name evidence="17" type="ordered locus">Marme_1903</name>
</gene>
<evidence type="ECO:0000256" key="8">
    <source>
        <dbReference type="ARBA" id="ARBA00022842"/>
    </source>
</evidence>
<keyword evidence="5" id="KW-0547">Nucleotide-binding</keyword>
<dbReference type="EMBL" id="CP002583">
    <property type="protein sequence ID" value="ADZ91154.1"/>
    <property type="molecule type" value="Genomic_DNA"/>
</dbReference>
<evidence type="ECO:0000256" key="9">
    <source>
        <dbReference type="ARBA" id="ARBA00022977"/>
    </source>
</evidence>
<evidence type="ECO:0000256" key="3">
    <source>
        <dbReference type="ARBA" id="ARBA00022679"/>
    </source>
</evidence>
<dbReference type="Gene3D" id="3.40.1190.20">
    <property type="match status" value="1"/>
</dbReference>
<dbReference type="EC" id="2.5.1.3" evidence="17"/>
<dbReference type="InterPro" id="IPR013785">
    <property type="entry name" value="Aldolase_TIM"/>
</dbReference>
<keyword evidence="7" id="KW-0067">ATP-binding</keyword>
<dbReference type="InterPro" id="IPR013749">
    <property type="entry name" value="PM/HMP-P_kinase-1"/>
</dbReference>
<evidence type="ECO:0000256" key="7">
    <source>
        <dbReference type="ARBA" id="ARBA00022840"/>
    </source>
</evidence>
<dbReference type="FunFam" id="3.20.20.70:FF:000064">
    <property type="entry name" value="Thiamine-phosphate synthase"/>
    <property type="match status" value="1"/>
</dbReference>
<proteinExistence type="predicted"/>
<dbReference type="NCBIfam" id="NF002904">
    <property type="entry name" value="PRK03512.1"/>
    <property type="match status" value="1"/>
</dbReference>
<keyword evidence="10" id="KW-0511">Multifunctional enzyme</keyword>
<dbReference type="SUPFAM" id="SSF51391">
    <property type="entry name" value="Thiamin phosphate synthase"/>
    <property type="match status" value="1"/>
</dbReference>
<reference evidence="17 18" key="1">
    <citation type="journal article" date="2012" name="Stand. Genomic Sci.">
        <title>Complete genome sequence of the melanogenic marine bacterium Marinomonas mediterranea type strain (MMB-1(T)).</title>
        <authorList>
            <person name="Lucas-Elio P."/>
            <person name="Goodwin L."/>
            <person name="Woyke T."/>
            <person name="Pitluck S."/>
            <person name="Nolan M."/>
            <person name="Kyrpides N.C."/>
            <person name="Detter J.C."/>
            <person name="Copeland A."/>
            <person name="Teshima H."/>
            <person name="Bruce D."/>
            <person name="Detter C."/>
            <person name="Tapia R."/>
            <person name="Han S."/>
            <person name="Land M.L."/>
            <person name="Ivanova N."/>
            <person name="Mikhailova N."/>
            <person name="Johnston A.W."/>
            <person name="Sanchez-Amat A."/>
        </authorList>
    </citation>
    <scope>NUCLEOTIDE SEQUENCE [LARGE SCALE GENOMIC DNA]</scope>
    <source>
        <strain evidence="18">ATCC 700492 / JCM 21426 / NBRC 103028 / MMB-1</strain>
    </source>
</reference>
<dbReference type="GO" id="GO:0008972">
    <property type="term" value="F:phosphomethylpyrimidine kinase activity"/>
    <property type="evidence" value="ECO:0007669"/>
    <property type="project" value="UniProtKB-EC"/>
</dbReference>
<dbReference type="SUPFAM" id="SSF53613">
    <property type="entry name" value="Ribokinase-like"/>
    <property type="match status" value="1"/>
</dbReference>
<evidence type="ECO:0000256" key="10">
    <source>
        <dbReference type="ARBA" id="ARBA00023268"/>
    </source>
</evidence>
<evidence type="ECO:0000313" key="17">
    <source>
        <dbReference type="EMBL" id="ADZ91154.1"/>
    </source>
</evidence>
<evidence type="ECO:0000256" key="11">
    <source>
        <dbReference type="ARBA" id="ARBA00047334"/>
    </source>
</evidence>
<evidence type="ECO:0000256" key="1">
    <source>
        <dbReference type="ARBA" id="ARBA00001946"/>
    </source>
</evidence>
<evidence type="ECO:0000256" key="5">
    <source>
        <dbReference type="ARBA" id="ARBA00022741"/>
    </source>
</evidence>
<evidence type="ECO:0000256" key="6">
    <source>
        <dbReference type="ARBA" id="ARBA00022777"/>
    </source>
</evidence>
<feature type="domain" description="Thiamine phosphate synthase/TenI" evidence="15">
    <location>
        <begin position="329"/>
        <end position="499"/>
    </location>
</feature>
<evidence type="ECO:0000259" key="15">
    <source>
        <dbReference type="Pfam" id="PF02581"/>
    </source>
</evidence>
<accession>F2K276</accession>
<dbReference type="PANTHER" id="PTHR20858:SF17">
    <property type="entry name" value="HYDROXYMETHYLPYRIMIDINE_PHOSPHOMETHYLPYRIMIDINE KINASE THI20-RELATED"/>
    <property type="match status" value="1"/>
</dbReference>
<evidence type="ECO:0000256" key="4">
    <source>
        <dbReference type="ARBA" id="ARBA00022723"/>
    </source>
</evidence>
<dbReference type="InterPro" id="IPR036206">
    <property type="entry name" value="ThiamineP_synth_sf"/>
</dbReference>
<dbReference type="CDD" id="cd00564">
    <property type="entry name" value="TMP_TenI"/>
    <property type="match status" value="1"/>
</dbReference>
<evidence type="ECO:0000256" key="14">
    <source>
        <dbReference type="SAM" id="MobiDB-lite"/>
    </source>
</evidence>
<dbReference type="RefSeq" id="WP_013661059.1">
    <property type="nucleotide sequence ID" value="NC_015276.1"/>
</dbReference>
<dbReference type="GO" id="GO:0009228">
    <property type="term" value="P:thiamine biosynthetic process"/>
    <property type="evidence" value="ECO:0007669"/>
    <property type="project" value="UniProtKB-KW"/>
</dbReference>
<dbReference type="GO" id="GO:0008902">
    <property type="term" value="F:hydroxymethylpyrimidine kinase activity"/>
    <property type="evidence" value="ECO:0007669"/>
    <property type="project" value="TreeGrafter"/>
</dbReference>
<dbReference type="GO" id="GO:0005829">
    <property type="term" value="C:cytosol"/>
    <property type="evidence" value="ECO:0007669"/>
    <property type="project" value="TreeGrafter"/>
</dbReference>
<evidence type="ECO:0000256" key="13">
    <source>
        <dbReference type="ARBA" id="ARBA00047883"/>
    </source>
</evidence>
<protein>
    <submittedName>
        <fullName evidence="17">Thiamine-phosphate pyrophosphorylase</fullName>
        <ecNumber evidence="17">2.5.1.3</ecNumber>
        <ecNumber evidence="17">2.7.4.7</ecNumber>
    </submittedName>
</protein>
<keyword evidence="4" id="KW-0479">Metal-binding</keyword>
<comment type="catalytic activity">
    <reaction evidence="12">
        <text>2-(2-carboxy-4-methylthiazol-5-yl)ethyl phosphate + 4-amino-2-methyl-5-(diphosphooxymethyl)pyrimidine + 2 H(+) = thiamine phosphate + CO2 + diphosphate</text>
        <dbReference type="Rhea" id="RHEA:47848"/>
        <dbReference type="ChEBI" id="CHEBI:15378"/>
        <dbReference type="ChEBI" id="CHEBI:16526"/>
        <dbReference type="ChEBI" id="CHEBI:33019"/>
        <dbReference type="ChEBI" id="CHEBI:37575"/>
        <dbReference type="ChEBI" id="CHEBI:57841"/>
        <dbReference type="ChEBI" id="CHEBI:62890"/>
        <dbReference type="EC" id="2.5.1.3"/>
    </reaction>
</comment>
<keyword evidence="9" id="KW-0784">Thiamine biosynthesis</keyword>
<evidence type="ECO:0000259" key="16">
    <source>
        <dbReference type="Pfam" id="PF08543"/>
    </source>
</evidence>
<dbReference type="STRING" id="717774.Marme_1903"/>
<dbReference type="PATRIC" id="fig|717774.3.peg.1962"/>
<dbReference type="NCBIfam" id="TIGR00693">
    <property type="entry name" value="thiE"/>
    <property type="match status" value="1"/>
</dbReference>
<keyword evidence="6" id="KW-0418">Kinase</keyword>
<dbReference type="Pfam" id="PF08543">
    <property type="entry name" value="Phos_pyr_kin"/>
    <property type="match status" value="1"/>
</dbReference>
<dbReference type="eggNOG" id="COG0351">
    <property type="taxonomic scope" value="Bacteria"/>
</dbReference>
<comment type="pathway">
    <text evidence="2">Cofactor biosynthesis; thiamine diphosphate biosynthesis; thiamine phosphate from 4-amino-2-methyl-5-diphosphomethylpyrimidine and 4-methyl-5-(2-phosphoethyl)-thiazole: step 1/1.</text>
</comment>
<dbReference type="eggNOG" id="COG0352">
    <property type="taxonomic scope" value="Bacteria"/>
</dbReference>
<keyword evidence="8" id="KW-0460">Magnesium</keyword>
<dbReference type="Gene3D" id="3.20.20.70">
    <property type="entry name" value="Aldolase class I"/>
    <property type="match status" value="1"/>
</dbReference>
<keyword evidence="3 17" id="KW-0808">Transferase</keyword>
<dbReference type="GO" id="GO:0004789">
    <property type="term" value="F:thiamine-phosphate diphosphorylase activity"/>
    <property type="evidence" value="ECO:0007669"/>
    <property type="project" value="UniProtKB-EC"/>
</dbReference>
<dbReference type="EC" id="2.7.4.7" evidence="17"/>
<dbReference type="InterPro" id="IPR004399">
    <property type="entry name" value="HMP/HMP-P_kinase_dom"/>
</dbReference>
<feature type="domain" description="Pyridoxamine kinase/Phosphomethylpyrimidine kinase" evidence="16">
    <location>
        <begin position="29"/>
        <end position="282"/>
    </location>
</feature>
<evidence type="ECO:0000256" key="2">
    <source>
        <dbReference type="ARBA" id="ARBA00005165"/>
    </source>
</evidence>
<dbReference type="PANTHER" id="PTHR20858">
    <property type="entry name" value="PHOSPHOMETHYLPYRIMIDINE KINASE"/>
    <property type="match status" value="1"/>
</dbReference>
<dbReference type="KEGG" id="mme:Marme_1903"/>
<keyword evidence="18" id="KW-1185">Reference proteome</keyword>
<dbReference type="InterPro" id="IPR034291">
    <property type="entry name" value="TMP_synthase"/>
</dbReference>
<dbReference type="HOGENOM" id="CLU_018272_7_1_6"/>